<organism evidence="1">
    <name type="scientific">Anguilla anguilla</name>
    <name type="common">European freshwater eel</name>
    <name type="synonym">Muraena anguilla</name>
    <dbReference type="NCBI Taxonomy" id="7936"/>
    <lineage>
        <taxon>Eukaryota</taxon>
        <taxon>Metazoa</taxon>
        <taxon>Chordata</taxon>
        <taxon>Craniata</taxon>
        <taxon>Vertebrata</taxon>
        <taxon>Euteleostomi</taxon>
        <taxon>Actinopterygii</taxon>
        <taxon>Neopterygii</taxon>
        <taxon>Teleostei</taxon>
        <taxon>Anguilliformes</taxon>
        <taxon>Anguillidae</taxon>
        <taxon>Anguilla</taxon>
    </lineage>
</organism>
<dbReference type="EMBL" id="GBXM01002687">
    <property type="protein sequence ID" value="JAI05891.1"/>
    <property type="molecule type" value="Transcribed_RNA"/>
</dbReference>
<dbReference type="AlphaFoldDB" id="A0A0E9XVL0"/>
<name>A0A0E9XVL0_ANGAN</name>
<reference evidence="1" key="2">
    <citation type="journal article" date="2015" name="Fish Shellfish Immunol.">
        <title>Early steps in the European eel (Anguilla anguilla)-Vibrio vulnificus interaction in the gills: Role of the RtxA13 toxin.</title>
        <authorList>
            <person name="Callol A."/>
            <person name="Pajuelo D."/>
            <person name="Ebbesson L."/>
            <person name="Teles M."/>
            <person name="MacKenzie S."/>
            <person name="Amaro C."/>
        </authorList>
    </citation>
    <scope>NUCLEOTIDE SEQUENCE</scope>
</reference>
<evidence type="ECO:0000313" key="1">
    <source>
        <dbReference type="EMBL" id="JAI05891.1"/>
    </source>
</evidence>
<protein>
    <submittedName>
        <fullName evidence="1">Uncharacterized protein</fullName>
    </submittedName>
</protein>
<accession>A0A0E9XVL0</accession>
<reference evidence="1" key="1">
    <citation type="submission" date="2014-11" db="EMBL/GenBank/DDBJ databases">
        <authorList>
            <person name="Amaro Gonzalez C."/>
        </authorList>
    </citation>
    <scope>NUCLEOTIDE SEQUENCE</scope>
</reference>
<proteinExistence type="predicted"/>
<sequence>METDQSTVHCFLITICFVQFNQRVYDGISSSYSSSLLTF</sequence>